<dbReference type="EMBL" id="CP050177">
    <property type="protein sequence ID" value="QIQ05057.1"/>
    <property type="molecule type" value="Genomic_DNA"/>
</dbReference>
<feature type="signal peptide" evidence="1">
    <location>
        <begin position="1"/>
        <end position="32"/>
    </location>
</feature>
<evidence type="ECO:0000313" key="3">
    <source>
        <dbReference type="Proteomes" id="UP000501179"/>
    </source>
</evidence>
<keyword evidence="3" id="KW-1185">Reference proteome</keyword>
<evidence type="ECO:0008006" key="4">
    <source>
        <dbReference type="Google" id="ProtNLM"/>
    </source>
</evidence>
<gene>
    <name evidence="2" type="ORF">HA039_24755</name>
</gene>
<evidence type="ECO:0000256" key="1">
    <source>
        <dbReference type="SAM" id="SignalP"/>
    </source>
</evidence>
<dbReference type="KEGG" id="slia:HA039_24755"/>
<protein>
    <recommendedName>
        <fullName evidence="4">Secreted protein</fullName>
    </recommendedName>
</protein>
<feature type="chain" id="PRO_5026286703" description="Secreted protein" evidence="1">
    <location>
        <begin position="33"/>
        <end position="110"/>
    </location>
</feature>
<organism evidence="2 3">
    <name type="scientific">Streptomyces liangshanensis</name>
    <dbReference type="NCBI Taxonomy" id="2717324"/>
    <lineage>
        <taxon>Bacteria</taxon>
        <taxon>Bacillati</taxon>
        <taxon>Actinomycetota</taxon>
        <taxon>Actinomycetes</taxon>
        <taxon>Kitasatosporales</taxon>
        <taxon>Streptomycetaceae</taxon>
        <taxon>Streptomyces</taxon>
    </lineage>
</organism>
<dbReference type="AlphaFoldDB" id="A0A6G9H4L3"/>
<evidence type="ECO:0000313" key="2">
    <source>
        <dbReference type="EMBL" id="QIQ05057.1"/>
    </source>
</evidence>
<sequence length="110" mass="10969">MTKLWKGALVTGAAGIALVGGAGLATASPAAAAERNVLQCSAWVADDLAIGDCYNPGTQLHAFSVRAICGWAPDAYSNWIYVKPGTSASVGVRCGPLSTGVGGVAIEYGG</sequence>
<name>A0A6G9H4L3_9ACTN</name>
<dbReference type="Proteomes" id="UP000501179">
    <property type="component" value="Chromosome"/>
</dbReference>
<dbReference type="RefSeq" id="WP_167033536.1">
    <property type="nucleotide sequence ID" value="NZ_CP050177.1"/>
</dbReference>
<accession>A0A6G9H4L3</accession>
<keyword evidence="1" id="KW-0732">Signal</keyword>
<proteinExistence type="predicted"/>
<reference evidence="2 3" key="1">
    <citation type="submission" date="2020-03" db="EMBL/GenBank/DDBJ databases">
        <title>A novel species.</title>
        <authorList>
            <person name="Gao J."/>
        </authorList>
    </citation>
    <scope>NUCLEOTIDE SEQUENCE [LARGE SCALE GENOMIC DNA]</scope>
    <source>
        <strain evidence="2 3">QMT-12</strain>
    </source>
</reference>